<dbReference type="PATRIC" id="fig|537010.4.peg.4632"/>
<evidence type="ECO:0000313" key="2">
    <source>
        <dbReference type="Proteomes" id="UP000004416"/>
    </source>
</evidence>
<dbReference type="Proteomes" id="UP000004416">
    <property type="component" value="Unassembled WGS sequence"/>
</dbReference>
<evidence type="ECO:0000313" key="1">
    <source>
        <dbReference type="EMBL" id="EHL04464.1"/>
    </source>
</evidence>
<proteinExistence type="predicted"/>
<dbReference type="EMBL" id="AFZX01000133">
    <property type="protein sequence ID" value="EHL04464.1"/>
    <property type="molecule type" value="Genomic_DNA"/>
</dbReference>
<organism evidence="1 2">
    <name type="scientific">Desulfitobacterium hafniense DP7</name>
    <dbReference type="NCBI Taxonomy" id="537010"/>
    <lineage>
        <taxon>Bacteria</taxon>
        <taxon>Bacillati</taxon>
        <taxon>Bacillota</taxon>
        <taxon>Clostridia</taxon>
        <taxon>Eubacteriales</taxon>
        <taxon>Desulfitobacteriaceae</taxon>
        <taxon>Desulfitobacterium</taxon>
    </lineage>
</organism>
<protein>
    <submittedName>
        <fullName evidence="1">Uncharacterized protein</fullName>
    </submittedName>
</protein>
<dbReference type="HOGENOM" id="CLU_2989222_0_0_9"/>
<sequence>MHSSCGKQGKDAEAFFVCLREPEGKGGGSVLTVNWEVLDFVSETVIVLRDKPEEKIE</sequence>
<gene>
    <name evidence="1" type="ORF">HMPREF0322_04974</name>
</gene>
<comment type="caution">
    <text evidence="1">The sequence shown here is derived from an EMBL/GenBank/DDBJ whole genome shotgun (WGS) entry which is preliminary data.</text>
</comment>
<accession>G9XVG1</accession>
<reference evidence="1 2" key="1">
    <citation type="submission" date="2011-08" db="EMBL/GenBank/DDBJ databases">
        <authorList>
            <person name="Weinstock G."/>
            <person name="Sodergren E."/>
            <person name="Clifton S."/>
            <person name="Fulton L."/>
            <person name="Fulton B."/>
            <person name="Courtney L."/>
            <person name="Fronick C."/>
            <person name="Harrison M."/>
            <person name="Strong C."/>
            <person name="Farmer C."/>
            <person name="Delahaunty K."/>
            <person name="Markovic C."/>
            <person name="Hall O."/>
            <person name="Minx P."/>
            <person name="Tomlinson C."/>
            <person name="Mitreva M."/>
            <person name="Hou S."/>
            <person name="Chen J."/>
            <person name="Wollam A."/>
            <person name="Pepin K.H."/>
            <person name="Johnson M."/>
            <person name="Bhonagiri V."/>
            <person name="Zhang X."/>
            <person name="Suruliraj S."/>
            <person name="Warren W."/>
            <person name="Chinwalla A."/>
            <person name="Mardis E.R."/>
            <person name="Wilson R.K."/>
        </authorList>
    </citation>
    <scope>NUCLEOTIDE SEQUENCE [LARGE SCALE GENOMIC DNA]</scope>
    <source>
        <strain evidence="1 2">DP7</strain>
    </source>
</reference>
<dbReference type="AlphaFoldDB" id="G9XVG1"/>
<name>G9XVG1_DESHA</name>